<accession>A0A023FZ19</accession>
<feature type="signal peptide" evidence="1">
    <location>
        <begin position="1"/>
        <end position="18"/>
    </location>
</feature>
<sequence>MTGKAIAALAYLAMAVAGLQYQTESICDFSVIDLDGPINRMLTKLPEYDLSRSHHYKGDFAGVEFLGLNITGLNKLQRYGALVPFCVNGIRKIQVDFAQPGVIALTVPWKTCKGREGILQLKPVLSRFTTVFRVETTELGQAVKLVHEGPVLPVATEQLKATAHGAGFVVAIAMEYFSFAFPALLQEIWNKEFFTMFETSVEKVLA</sequence>
<name>A0A023FZ19_AMBPA</name>
<feature type="chain" id="PRO_5001515788" evidence="1">
    <location>
        <begin position="19"/>
        <end position="206"/>
    </location>
</feature>
<proteinExistence type="evidence at transcript level"/>
<dbReference type="EMBL" id="GBBL01000548">
    <property type="protein sequence ID" value="JAC26772.1"/>
    <property type="molecule type" value="mRNA"/>
</dbReference>
<organism evidence="2">
    <name type="scientific">Amblyomma parvum</name>
    <name type="common">South American tick</name>
    <dbReference type="NCBI Taxonomy" id="251391"/>
    <lineage>
        <taxon>Eukaryota</taxon>
        <taxon>Metazoa</taxon>
        <taxon>Ecdysozoa</taxon>
        <taxon>Arthropoda</taxon>
        <taxon>Chelicerata</taxon>
        <taxon>Arachnida</taxon>
        <taxon>Acari</taxon>
        <taxon>Parasitiformes</taxon>
        <taxon>Ixodida</taxon>
        <taxon>Ixodoidea</taxon>
        <taxon>Ixodidae</taxon>
        <taxon>Amblyomminae</taxon>
        <taxon>Amblyomma</taxon>
    </lineage>
</organism>
<evidence type="ECO:0000256" key="1">
    <source>
        <dbReference type="SAM" id="SignalP"/>
    </source>
</evidence>
<evidence type="ECO:0000313" key="2">
    <source>
        <dbReference type="EMBL" id="JAC26772.1"/>
    </source>
</evidence>
<reference evidence="2" key="1">
    <citation type="submission" date="2014-03" db="EMBL/GenBank/DDBJ databases">
        <title>The sialotranscriptome of Amblyomma triste, Amblyomma parvum and Amblyomma cajennense ticks, uncovered by 454-based RNA-seq.</title>
        <authorList>
            <person name="Garcia G.R."/>
            <person name="Gardinassi L.G."/>
            <person name="Ribeiro J.M."/>
            <person name="Anatrielo E."/>
            <person name="Ferreira B.R."/>
            <person name="Moreira H.N."/>
            <person name="Mafra C."/>
            <person name="Olegario M.M."/>
            <person name="Szabo P.J."/>
            <person name="Miranda-Santos I.K."/>
            <person name="Maruyama S.R."/>
        </authorList>
    </citation>
    <scope>NUCLEOTIDE SEQUENCE</scope>
    <source>
        <strain evidence="2">Araguapaz</strain>
        <tissue evidence="2">Salivary glands</tissue>
    </source>
</reference>
<keyword evidence="1" id="KW-0732">Signal</keyword>
<dbReference type="AlphaFoldDB" id="A0A023FZ19"/>
<protein>
    <submittedName>
        <fullName evidence="2">Putative secreted protein</fullName>
    </submittedName>
</protein>